<evidence type="ECO:0000256" key="3">
    <source>
        <dbReference type="ARBA" id="ARBA00022741"/>
    </source>
</evidence>
<keyword evidence="5 8" id="KW-0648">Protein biosynthesis</keyword>
<proteinExistence type="inferred from homology"/>
<keyword evidence="11" id="KW-1185">Reference proteome</keyword>
<feature type="binding site" evidence="8">
    <location>
        <begin position="198"/>
        <end position="202"/>
    </location>
    <ligand>
        <name>ATP</name>
        <dbReference type="ChEBI" id="CHEBI:30616"/>
    </ligand>
</feature>
<evidence type="ECO:0000256" key="6">
    <source>
        <dbReference type="ARBA" id="ARBA00023146"/>
    </source>
</evidence>
<evidence type="ECO:0000256" key="9">
    <source>
        <dbReference type="RuleBase" id="RU363036"/>
    </source>
</evidence>
<protein>
    <recommendedName>
        <fullName evidence="8">Tryptophan--tRNA ligase</fullName>
        <ecNumber evidence="8">6.1.1.2</ecNumber>
    </recommendedName>
    <alternativeName>
        <fullName evidence="8">Tryptophanyl-tRNA synthetase</fullName>
        <shortName evidence="8">TrpRS</shortName>
    </alternativeName>
</protein>
<evidence type="ECO:0000256" key="7">
    <source>
        <dbReference type="ARBA" id="ARBA00049929"/>
    </source>
</evidence>
<comment type="similarity">
    <text evidence="1 8 9">Belongs to the class-I aminoacyl-tRNA synthetase family.</text>
</comment>
<evidence type="ECO:0000256" key="1">
    <source>
        <dbReference type="ARBA" id="ARBA00005594"/>
    </source>
</evidence>
<dbReference type="InterPro" id="IPR002306">
    <property type="entry name" value="Trp-tRNA-ligase"/>
</dbReference>
<sequence>MKRKVMLTGDRPTGALHLGHYVGSVVNRLKFQEEYETYFIIADLHTLTTKPDLKSINTIPFNVREMVLDYLACGINPDKVSIYLQSAIPELFELHLIFSMIVTVARLQRIPSIKDMSIAAGLKEIPYGLLGYPVLMSADILMTKANLVPVGRDNESHIEFARELARRFNHLYKNNFFPIPESVFTDSRPLVGIYGKNKMSKSLNNAIFLNDDENLLEKKIMSMYTDPNRIRADIPGNVEGNPVFIYHGIFNSNHEEVEDLKNRYKKGKVGDVEVKKKLFLALNSFLKPIRDKRSFYEAKKKDYIDEIIFDGTSKARFVANKVVKDVKGLIGLSKTWNGIKYSVEKKIKNENY</sequence>
<dbReference type="InterPro" id="IPR001412">
    <property type="entry name" value="aa-tRNA-synth_I_CS"/>
</dbReference>
<dbReference type="EC" id="6.1.1.2" evidence="8"/>
<evidence type="ECO:0000256" key="5">
    <source>
        <dbReference type="ARBA" id="ARBA00022917"/>
    </source>
</evidence>
<feature type="binding site" evidence="8">
    <location>
        <position position="190"/>
    </location>
    <ligand>
        <name>ATP</name>
        <dbReference type="ChEBI" id="CHEBI:30616"/>
    </ligand>
</feature>
<comment type="function">
    <text evidence="8">Catalyzes the attachment of tryptophan to tRNA(Trp).</text>
</comment>
<accession>A0ABY9E625</accession>
<feature type="binding site" evidence="8">
    <location>
        <begin position="151"/>
        <end position="153"/>
    </location>
    <ligand>
        <name>ATP</name>
        <dbReference type="ChEBI" id="CHEBI:30616"/>
    </ligand>
</feature>
<dbReference type="Pfam" id="PF00579">
    <property type="entry name" value="tRNA-synt_1b"/>
    <property type="match status" value="1"/>
</dbReference>
<evidence type="ECO:0000256" key="8">
    <source>
        <dbReference type="HAMAP-Rule" id="MF_00140"/>
    </source>
</evidence>
<evidence type="ECO:0000313" key="11">
    <source>
        <dbReference type="Proteomes" id="UP001304851"/>
    </source>
</evidence>
<dbReference type="CDD" id="cd00806">
    <property type="entry name" value="TrpRS_core"/>
    <property type="match status" value="1"/>
</dbReference>
<keyword evidence="8" id="KW-0963">Cytoplasm</keyword>
<comment type="subunit">
    <text evidence="8">Homodimer.</text>
</comment>
<feature type="binding site" evidence="8">
    <location>
        <begin position="19"/>
        <end position="20"/>
    </location>
    <ligand>
        <name>ATP</name>
        <dbReference type="ChEBI" id="CHEBI:30616"/>
    </ligand>
</feature>
<dbReference type="Gene3D" id="3.40.50.620">
    <property type="entry name" value="HUPs"/>
    <property type="match status" value="1"/>
</dbReference>
<dbReference type="InterPro" id="IPR024109">
    <property type="entry name" value="Trp-tRNA-ligase_bac-type"/>
</dbReference>
<dbReference type="InterPro" id="IPR014729">
    <property type="entry name" value="Rossmann-like_a/b/a_fold"/>
</dbReference>
<dbReference type="PANTHER" id="PTHR43766">
    <property type="entry name" value="TRYPTOPHAN--TRNA LIGASE, MITOCHONDRIAL"/>
    <property type="match status" value="1"/>
</dbReference>
<feature type="short sequence motif" description="'KMSKS' region" evidence="8">
    <location>
        <begin position="198"/>
        <end position="202"/>
    </location>
</feature>
<dbReference type="PANTHER" id="PTHR43766:SF1">
    <property type="entry name" value="TRYPTOPHAN--TRNA LIGASE, MITOCHONDRIAL"/>
    <property type="match status" value="1"/>
</dbReference>
<gene>
    <name evidence="8 10" type="primary">trpS</name>
    <name evidence="10" type="ORF">QIA18_00340</name>
</gene>
<comment type="subcellular location">
    <subcellularLocation>
        <location evidence="8">Cytoplasm</location>
    </subcellularLocation>
</comment>
<reference evidence="10" key="1">
    <citation type="submission" date="2023-04" db="EMBL/GenBank/DDBJ databases">
        <title>Genome sequencing of multiple Borrelia sensu lato isolates spanning a world-wide range of genetic and epidemiological diversity.</title>
        <authorList>
            <person name="Mongodin E.F."/>
            <person name="Fraser C.M."/>
            <person name="Rudenko N."/>
            <person name="Golovchenko M."/>
            <person name="Margos G."/>
            <person name="Fingerle V."/>
            <person name="Marques A."/>
            <person name="Kawabata H."/>
            <person name="Lopes de Carvalho I."/>
            <person name="Norte C."/>
            <person name="Nuncio S."/>
            <person name="Schutzer S.E."/>
            <person name="Luft B."/>
            <person name="Qiu W."/>
            <person name="Casjens S.R."/>
        </authorList>
    </citation>
    <scope>NUCLEOTIDE SEQUENCE [LARGE SCALE GENOMIC DNA]</scope>
    <source>
        <strain evidence="10">SCGT-18</strain>
    </source>
</reference>
<keyword evidence="2 8" id="KW-0436">Ligase</keyword>
<keyword evidence="3 8" id="KW-0547">Nucleotide-binding</keyword>
<dbReference type="Gene3D" id="1.10.240.10">
    <property type="entry name" value="Tyrosyl-Transfer RNA Synthetase"/>
    <property type="match status" value="1"/>
</dbReference>
<dbReference type="InterPro" id="IPR050203">
    <property type="entry name" value="Trp-tRNA_synthetase"/>
</dbReference>
<dbReference type="NCBIfam" id="TIGR00233">
    <property type="entry name" value="trpS"/>
    <property type="match status" value="1"/>
</dbReference>
<name>A0ABY9E625_9SPIR</name>
<dbReference type="Proteomes" id="UP001304851">
    <property type="component" value="Chromosome"/>
</dbReference>
<evidence type="ECO:0000313" key="10">
    <source>
        <dbReference type="EMBL" id="WKC90421.1"/>
    </source>
</evidence>
<feature type="binding site" evidence="8">
    <location>
        <position position="139"/>
    </location>
    <ligand>
        <name>L-tryptophan</name>
        <dbReference type="ChEBI" id="CHEBI:57912"/>
    </ligand>
</feature>
<keyword evidence="6 8" id="KW-0030">Aminoacyl-tRNA synthetase</keyword>
<dbReference type="SUPFAM" id="SSF52374">
    <property type="entry name" value="Nucleotidylyl transferase"/>
    <property type="match status" value="1"/>
</dbReference>
<keyword evidence="4 8" id="KW-0067">ATP-binding</keyword>
<dbReference type="EMBL" id="CP124072">
    <property type="protein sequence ID" value="WKC90421.1"/>
    <property type="molecule type" value="Genomic_DNA"/>
</dbReference>
<dbReference type="GO" id="GO:0004830">
    <property type="term" value="F:tryptophan-tRNA ligase activity"/>
    <property type="evidence" value="ECO:0007669"/>
    <property type="project" value="UniProtKB-EC"/>
</dbReference>
<organism evidence="10 11">
    <name type="scientific">Borreliella carolinensis</name>
    <dbReference type="NCBI Taxonomy" id="478174"/>
    <lineage>
        <taxon>Bacteria</taxon>
        <taxon>Pseudomonadati</taxon>
        <taxon>Spirochaetota</taxon>
        <taxon>Spirochaetia</taxon>
        <taxon>Spirochaetales</taxon>
        <taxon>Borreliaceae</taxon>
        <taxon>Borreliella</taxon>
    </lineage>
</organism>
<dbReference type="PRINTS" id="PR01039">
    <property type="entry name" value="TRNASYNTHTRP"/>
</dbReference>
<dbReference type="InterPro" id="IPR002305">
    <property type="entry name" value="aa-tRNA-synth_Ic"/>
</dbReference>
<feature type="binding site" evidence="8">
    <location>
        <begin position="11"/>
        <end position="13"/>
    </location>
    <ligand>
        <name>ATP</name>
        <dbReference type="ChEBI" id="CHEBI:30616"/>
    </ligand>
</feature>
<dbReference type="HAMAP" id="MF_00140_B">
    <property type="entry name" value="Trp_tRNA_synth_B"/>
    <property type="match status" value="1"/>
</dbReference>
<evidence type="ECO:0000256" key="2">
    <source>
        <dbReference type="ARBA" id="ARBA00022598"/>
    </source>
</evidence>
<dbReference type="PROSITE" id="PS00178">
    <property type="entry name" value="AA_TRNA_LIGASE_I"/>
    <property type="match status" value="1"/>
</dbReference>
<evidence type="ECO:0000256" key="4">
    <source>
        <dbReference type="ARBA" id="ARBA00022840"/>
    </source>
</evidence>
<comment type="catalytic activity">
    <reaction evidence="7 8">
        <text>tRNA(Trp) + L-tryptophan + ATP = L-tryptophyl-tRNA(Trp) + AMP + diphosphate + H(+)</text>
        <dbReference type="Rhea" id="RHEA:24080"/>
        <dbReference type="Rhea" id="RHEA-COMP:9671"/>
        <dbReference type="Rhea" id="RHEA-COMP:9705"/>
        <dbReference type="ChEBI" id="CHEBI:15378"/>
        <dbReference type="ChEBI" id="CHEBI:30616"/>
        <dbReference type="ChEBI" id="CHEBI:33019"/>
        <dbReference type="ChEBI" id="CHEBI:57912"/>
        <dbReference type="ChEBI" id="CHEBI:78442"/>
        <dbReference type="ChEBI" id="CHEBI:78535"/>
        <dbReference type="ChEBI" id="CHEBI:456215"/>
        <dbReference type="EC" id="6.1.1.2"/>
    </reaction>
</comment>
<dbReference type="RefSeq" id="WP_301341215.1">
    <property type="nucleotide sequence ID" value="NZ_CP124072.1"/>
</dbReference>
<feature type="short sequence motif" description="'HIGH' region" evidence="8">
    <location>
        <begin position="12"/>
        <end position="20"/>
    </location>
</feature>